<evidence type="ECO:0000313" key="1">
    <source>
        <dbReference type="EMBL" id="CAG9932814.1"/>
    </source>
</evidence>
<evidence type="ECO:0000313" key="2">
    <source>
        <dbReference type="Proteomes" id="UP000839052"/>
    </source>
</evidence>
<dbReference type="Proteomes" id="UP000839052">
    <property type="component" value="Chromosome"/>
</dbReference>
<accession>A0ABN8AJ85</accession>
<gene>
    <name evidence="1" type="ORF">NTG6680_1561</name>
</gene>
<protein>
    <recommendedName>
        <fullName evidence="3">B30.2/SPRY domain-containing protein</fullName>
    </recommendedName>
</protein>
<dbReference type="EMBL" id="OU912926">
    <property type="protein sequence ID" value="CAG9932814.1"/>
    <property type="molecule type" value="Genomic_DNA"/>
</dbReference>
<dbReference type="RefSeq" id="WP_239796698.1">
    <property type="nucleotide sequence ID" value="NZ_OU912926.1"/>
</dbReference>
<keyword evidence="2" id="KW-1185">Reference proteome</keyword>
<name>A0ABN8AJ85_9PROT</name>
<sequence>MKNIKFLFENKIHGAFQIAITRKLHACFGAVMALAFVLVSPMASSTSFTVYTTISPMTGLWWNQNESGWGVGLTQQYGVIFATLYTYDFEGRPTWYVASNCAVAADGCTGDLYAVTGGSALTIPWNSANKIVTTVGTINFAFTDTNTGTMKYTINGVSGSKMITRQVFATEPVQTGHFPFDFKGIRLNSMAFNPLLGIICQATLSFTNVSAVTVSPALFFDVIVDGDITGQVSFLTFGLAPGATATATTQPVVSNGSYLACGTFTLQFNSSASQVR</sequence>
<proteinExistence type="predicted"/>
<reference evidence="1 2" key="1">
    <citation type="submission" date="2021-10" db="EMBL/GenBank/DDBJ databases">
        <authorList>
            <person name="Koch H."/>
        </authorList>
    </citation>
    <scope>NUCLEOTIDE SEQUENCE [LARGE SCALE GENOMIC DNA]</scope>
    <source>
        <strain evidence="1">6680</strain>
    </source>
</reference>
<organism evidence="1 2">
    <name type="scientific">Candidatus Nitrotoga arctica</name>
    <dbReference type="NCBI Taxonomy" id="453162"/>
    <lineage>
        <taxon>Bacteria</taxon>
        <taxon>Pseudomonadati</taxon>
        <taxon>Pseudomonadota</taxon>
        <taxon>Betaproteobacteria</taxon>
        <taxon>Nitrosomonadales</taxon>
        <taxon>Gallionellaceae</taxon>
        <taxon>Candidatus Nitrotoga</taxon>
    </lineage>
</organism>
<evidence type="ECO:0008006" key="3">
    <source>
        <dbReference type="Google" id="ProtNLM"/>
    </source>
</evidence>